<proteinExistence type="predicted"/>
<dbReference type="AlphaFoldDB" id="A0A4R5TU40"/>
<dbReference type="EMBL" id="SMTK01000004">
    <property type="protein sequence ID" value="TDK24554.1"/>
    <property type="molecule type" value="Genomic_DNA"/>
</dbReference>
<evidence type="ECO:0000313" key="2">
    <source>
        <dbReference type="EMBL" id="TDK24554.1"/>
    </source>
</evidence>
<dbReference type="Gene3D" id="1.10.3210.10">
    <property type="entry name" value="Hypothetical protein af1432"/>
    <property type="match status" value="1"/>
</dbReference>
<evidence type="ECO:0000259" key="1">
    <source>
        <dbReference type="Pfam" id="PF13223"/>
    </source>
</evidence>
<dbReference type="PANTHER" id="PTHR21174:SF0">
    <property type="entry name" value="HD PHOSPHOHYDROLASE FAMILY PROTEIN-RELATED"/>
    <property type="match status" value="1"/>
</dbReference>
<organism evidence="2 3">
    <name type="scientific">Arthrobacter crusticola</name>
    <dbReference type="NCBI Taxonomy" id="2547960"/>
    <lineage>
        <taxon>Bacteria</taxon>
        <taxon>Bacillati</taxon>
        <taxon>Actinomycetota</taxon>
        <taxon>Actinomycetes</taxon>
        <taxon>Micrococcales</taxon>
        <taxon>Micrococcaceae</taxon>
        <taxon>Arthrobacter</taxon>
    </lineage>
</organism>
<dbReference type="Proteomes" id="UP000295411">
    <property type="component" value="Unassembled WGS sequence"/>
</dbReference>
<dbReference type="PANTHER" id="PTHR21174">
    <property type="match status" value="1"/>
</dbReference>
<feature type="domain" description="DUF4031" evidence="1">
    <location>
        <begin position="3"/>
        <end position="77"/>
    </location>
</feature>
<protein>
    <submittedName>
        <fullName evidence="2">DUF4031 domain-containing protein</fullName>
    </submittedName>
</protein>
<name>A0A4R5TU40_9MICC</name>
<reference evidence="2 3" key="1">
    <citation type="submission" date="2019-03" db="EMBL/GenBank/DDBJ databases">
        <title>Arthrobacter sp. nov., an bacterium isolated from biocrust in Mu Us Desert.</title>
        <authorList>
            <person name="Lixiong L."/>
        </authorList>
    </citation>
    <scope>NUCLEOTIDE SEQUENCE [LARGE SCALE GENOMIC DNA]</scope>
    <source>
        <strain evidence="2 3">SLN-3</strain>
    </source>
</reference>
<dbReference type="Pfam" id="PF13223">
    <property type="entry name" value="DUF4031"/>
    <property type="match status" value="1"/>
</dbReference>
<dbReference type="RefSeq" id="WP_133404232.1">
    <property type="nucleotide sequence ID" value="NZ_SMTK01000004.1"/>
</dbReference>
<dbReference type="InterPro" id="IPR025109">
    <property type="entry name" value="DUF4031"/>
</dbReference>
<evidence type="ECO:0000313" key="3">
    <source>
        <dbReference type="Proteomes" id="UP000295411"/>
    </source>
</evidence>
<comment type="caution">
    <text evidence="2">The sequence shown here is derived from an EMBL/GenBank/DDBJ whole genome shotgun (WGS) entry which is preliminary data.</text>
</comment>
<sequence>MAIFIDPPRWPAHGTEFSHLISNASLTELHAFAAEAGVPERAFDEDHYDVPARRYADLVRRGAVEVSGGDLTRILVASGLRIPARRRAKRLKSALASRWESLLPGTAELGEDLVERWSEPHRAYHDLSHLLAVLEALDTLLEADDAGLRRPVLLAAWFHDAVYRGTAGEDEEASAALAGGSLRGVLDPAEVSEVERLVLLTRTHAPAAGDRAGALLCDADLAVLGGSGGDYDAYTAAVRREYAHVPDDAFTAGRAAVVRQLLALDPLFSTEGGAALWDGRARENLRAELGRLESPGAPAAG</sequence>
<accession>A0A4R5TU40</accession>
<gene>
    <name evidence="2" type="ORF">E2F48_12020</name>
</gene>
<keyword evidence="3" id="KW-1185">Reference proteome</keyword>
<dbReference type="SUPFAM" id="SSF109604">
    <property type="entry name" value="HD-domain/PDEase-like"/>
    <property type="match status" value="1"/>
</dbReference>
<dbReference type="InterPro" id="IPR009218">
    <property type="entry name" value="HD_phosphohydro"/>
</dbReference>
<dbReference type="OrthoDB" id="9808993at2"/>